<evidence type="ECO:0000259" key="6">
    <source>
        <dbReference type="PROSITE" id="PS50977"/>
    </source>
</evidence>
<evidence type="ECO:0000256" key="4">
    <source>
        <dbReference type="ARBA" id="ARBA00023163"/>
    </source>
</evidence>
<dbReference type="Proteomes" id="UP000320011">
    <property type="component" value="Unassembled WGS sequence"/>
</dbReference>
<feature type="domain" description="HTH tetR-type" evidence="6">
    <location>
        <begin position="19"/>
        <end position="79"/>
    </location>
</feature>
<organism evidence="7 8">
    <name type="scientific">Amycolatopsis rhizosphaerae</name>
    <dbReference type="NCBI Taxonomy" id="2053003"/>
    <lineage>
        <taxon>Bacteria</taxon>
        <taxon>Bacillati</taxon>
        <taxon>Actinomycetota</taxon>
        <taxon>Actinomycetes</taxon>
        <taxon>Pseudonocardiales</taxon>
        <taxon>Pseudonocardiaceae</taxon>
        <taxon>Amycolatopsis</taxon>
    </lineage>
</organism>
<evidence type="ECO:0000256" key="5">
    <source>
        <dbReference type="PROSITE-ProRule" id="PRU00335"/>
    </source>
</evidence>
<evidence type="ECO:0000256" key="3">
    <source>
        <dbReference type="ARBA" id="ARBA00023125"/>
    </source>
</evidence>
<dbReference type="PROSITE" id="PS01081">
    <property type="entry name" value="HTH_TETR_1"/>
    <property type="match status" value="1"/>
</dbReference>
<dbReference type="Gene3D" id="1.10.10.60">
    <property type="entry name" value="Homeodomain-like"/>
    <property type="match status" value="1"/>
</dbReference>
<evidence type="ECO:0000313" key="7">
    <source>
        <dbReference type="EMBL" id="TVT30608.1"/>
    </source>
</evidence>
<dbReference type="RefSeq" id="WP_144592028.1">
    <property type="nucleotide sequence ID" value="NZ_VJWX01000410.1"/>
</dbReference>
<dbReference type="PRINTS" id="PR00455">
    <property type="entry name" value="HTHTETR"/>
</dbReference>
<name>A0A558B272_9PSEU</name>
<dbReference type="InterPro" id="IPR036271">
    <property type="entry name" value="Tet_transcr_reg_TetR-rel_C_sf"/>
</dbReference>
<evidence type="ECO:0000313" key="8">
    <source>
        <dbReference type="Proteomes" id="UP000320011"/>
    </source>
</evidence>
<keyword evidence="1" id="KW-0678">Repressor</keyword>
<protein>
    <submittedName>
        <fullName evidence="7">TetR/AcrR family transcriptional regulator</fullName>
    </submittedName>
</protein>
<evidence type="ECO:0000256" key="1">
    <source>
        <dbReference type="ARBA" id="ARBA00022491"/>
    </source>
</evidence>
<dbReference type="Gene3D" id="1.10.357.10">
    <property type="entry name" value="Tetracycline Repressor, domain 2"/>
    <property type="match status" value="1"/>
</dbReference>
<accession>A0A558B272</accession>
<dbReference type="EMBL" id="VJWX01000410">
    <property type="protein sequence ID" value="TVT30608.1"/>
    <property type="molecule type" value="Genomic_DNA"/>
</dbReference>
<dbReference type="GO" id="GO:0000976">
    <property type="term" value="F:transcription cis-regulatory region binding"/>
    <property type="evidence" value="ECO:0007669"/>
    <property type="project" value="TreeGrafter"/>
</dbReference>
<dbReference type="InterPro" id="IPR041490">
    <property type="entry name" value="KstR2_TetR_C"/>
</dbReference>
<gene>
    <name evidence="7" type="ORF">FNH05_29000</name>
</gene>
<dbReference type="PROSITE" id="PS50977">
    <property type="entry name" value="HTH_TETR_2"/>
    <property type="match status" value="1"/>
</dbReference>
<proteinExistence type="predicted"/>
<keyword evidence="4" id="KW-0804">Transcription</keyword>
<dbReference type="SUPFAM" id="SSF46689">
    <property type="entry name" value="Homeodomain-like"/>
    <property type="match status" value="1"/>
</dbReference>
<dbReference type="PANTHER" id="PTHR30055:SF175">
    <property type="entry name" value="HTH-TYPE TRANSCRIPTIONAL REPRESSOR KSTR2"/>
    <property type="match status" value="1"/>
</dbReference>
<dbReference type="Pfam" id="PF00440">
    <property type="entry name" value="TetR_N"/>
    <property type="match status" value="1"/>
</dbReference>
<dbReference type="Pfam" id="PF17932">
    <property type="entry name" value="TetR_C_24"/>
    <property type="match status" value="1"/>
</dbReference>
<keyword evidence="3 5" id="KW-0238">DNA-binding</keyword>
<sequence>MAQRTRSRAGRPPSVVAGQTVPQRLLAAATRLFAERGFEGTTVQDVVDAAGLTKGAMYHYFAAKDDLLFEIYASVLRLQMARMEKIAAEEGPVTGRLYEAAADVVGSTLDNFDEMVIFFRSLHQLSEQKQRRVERERQRYYERFCDLITEGQRSGDFRDDVNPKVAAHYFFGAVHHLSTWYRPGGTMSPAQIGDSFAGMLLASLLPGPAGRA</sequence>
<reference evidence="7 8" key="2">
    <citation type="submission" date="2019-08" db="EMBL/GenBank/DDBJ databases">
        <title>Amycolatopsis acidicola sp. nov., isolated from peat swamp forest soil.</title>
        <authorList>
            <person name="Srisuk N."/>
        </authorList>
    </citation>
    <scope>NUCLEOTIDE SEQUENCE [LARGE SCALE GENOMIC DNA]</scope>
    <source>
        <strain evidence="7 8">TBRC 6029</strain>
    </source>
</reference>
<comment type="caution">
    <text evidence="7">The sequence shown here is derived from an EMBL/GenBank/DDBJ whole genome shotgun (WGS) entry which is preliminary data.</text>
</comment>
<keyword evidence="2" id="KW-0805">Transcription regulation</keyword>
<keyword evidence="8" id="KW-1185">Reference proteome</keyword>
<dbReference type="InterPro" id="IPR050109">
    <property type="entry name" value="HTH-type_TetR-like_transc_reg"/>
</dbReference>
<dbReference type="PANTHER" id="PTHR30055">
    <property type="entry name" value="HTH-TYPE TRANSCRIPTIONAL REGULATOR RUTR"/>
    <property type="match status" value="1"/>
</dbReference>
<dbReference type="OrthoDB" id="9779746at2"/>
<dbReference type="InterPro" id="IPR023772">
    <property type="entry name" value="DNA-bd_HTH_TetR-type_CS"/>
</dbReference>
<dbReference type="SUPFAM" id="SSF48498">
    <property type="entry name" value="Tetracyclin repressor-like, C-terminal domain"/>
    <property type="match status" value="1"/>
</dbReference>
<dbReference type="InterPro" id="IPR001647">
    <property type="entry name" value="HTH_TetR"/>
</dbReference>
<dbReference type="AlphaFoldDB" id="A0A558B272"/>
<evidence type="ECO:0000256" key="2">
    <source>
        <dbReference type="ARBA" id="ARBA00023015"/>
    </source>
</evidence>
<feature type="DNA-binding region" description="H-T-H motif" evidence="5">
    <location>
        <begin position="42"/>
        <end position="61"/>
    </location>
</feature>
<dbReference type="InterPro" id="IPR009057">
    <property type="entry name" value="Homeodomain-like_sf"/>
</dbReference>
<dbReference type="GO" id="GO:0003700">
    <property type="term" value="F:DNA-binding transcription factor activity"/>
    <property type="evidence" value="ECO:0007669"/>
    <property type="project" value="TreeGrafter"/>
</dbReference>
<reference evidence="7 8" key="1">
    <citation type="submission" date="2019-07" db="EMBL/GenBank/DDBJ databases">
        <authorList>
            <person name="Duangmal K."/>
            <person name="Teo W.F.A."/>
        </authorList>
    </citation>
    <scope>NUCLEOTIDE SEQUENCE [LARGE SCALE GENOMIC DNA]</scope>
    <source>
        <strain evidence="7 8">TBRC 6029</strain>
    </source>
</reference>